<evidence type="ECO:0000313" key="3">
    <source>
        <dbReference type="EMBL" id="MCK7611123.1"/>
    </source>
</evidence>
<dbReference type="RefSeq" id="WP_248150502.1">
    <property type="nucleotide sequence ID" value="NZ_JALNMJ010000001.1"/>
</dbReference>
<feature type="domain" description="Ferrous iron transporter FeoA-like" evidence="2">
    <location>
        <begin position="9"/>
        <end position="77"/>
    </location>
</feature>
<keyword evidence="1" id="KW-0408">Iron</keyword>
<reference evidence="3" key="1">
    <citation type="submission" date="2022-04" db="EMBL/GenBank/DDBJ databases">
        <title>Roseibium sp. CAU 1639 isolated from mud.</title>
        <authorList>
            <person name="Kim W."/>
        </authorList>
    </citation>
    <scope>NUCLEOTIDE SEQUENCE</scope>
    <source>
        <strain evidence="3">CAU 1639</strain>
    </source>
</reference>
<dbReference type="InterPro" id="IPR007167">
    <property type="entry name" value="Fe-transptr_FeoA-like"/>
</dbReference>
<dbReference type="SUPFAM" id="SSF50037">
    <property type="entry name" value="C-terminal domain of transcriptional repressors"/>
    <property type="match status" value="1"/>
</dbReference>
<gene>
    <name evidence="3" type="ORF">M0H32_03025</name>
</gene>
<proteinExistence type="predicted"/>
<name>A0ABT0GNX9_9HYPH</name>
<dbReference type="InterPro" id="IPR038157">
    <property type="entry name" value="FeoA_core_dom"/>
</dbReference>
<dbReference type="Gene3D" id="2.30.30.90">
    <property type="match status" value="1"/>
</dbReference>
<accession>A0ABT0GNX9</accession>
<sequence length="109" mass="10960">MPDGNAALTLASAVPARTYHVMSLGETRMAQLELLSAGLAPGAVVNLLRGEGGRPRIVACGGIRAAIDADLATSIRLAPCGSDCGCAHELRCTVVKETDAGGADAGETN</sequence>
<comment type="caution">
    <text evidence="3">The sequence shown here is derived from an EMBL/GenBank/DDBJ whole genome shotgun (WGS) entry which is preliminary data.</text>
</comment>
<organism evidence="3 4">
    <name type="scientific">Roseibium sediminicola</name>
    <dbReference type="NCBI Taxonomy" id="2933272"/>
    <lineage>
        <taxon>Bacteria</taxon>
        <taxon>Pseudomonadati</taxon>
        <taxon>Pseudomonadota</taxon>
        <taxon>Alphaproteobacteria</taxon>
        <taxon>Hyphomicrobiales</taxon>
        <taxon>Stappiaceae</taxon>
        <taxon>Roseibium</taxon>
    </lineage>
</organism>
<evidence type="ECO:0000313" key="4">
    <source>
        <dbReference type="Proteomes" id="UP001431221"/>
    </source>
</evidence>
<dbReference type="EMBL" id="JALNMJ010000001">
    <property type="protein sequence ID" value="MCK7611123.1"/>
    <property type="molecule type" value="Genomic_DNA"/>
</dbReference>
<dbReference type="Proteomes" id="UP001431221">
    <property type="component" value="Unassembled WGS sequence"/>
</dbReference>
<evidence type="ECO:0000256" key="1">
    <source>
        <dbReference type="ARBA" id="ARBA00023004"/>
    </source>
</evidence>
<protein>
    <submittedName>
        <fullName evidence="3">Ferrous iron transport protein A</fullName>
    </submittedName>
</protein>
<keyword evidence="4" id="KW-1185">Reference proteome</keyword>
<dbReference type="Pfam" id="PF04023">
    <property type="entry name" value="FeoA"/>
    <property type="match status" value="1"/>
</dbReference>
<dbReference type="InterPro" id="IPR008988">
    <property type="entry name" value="Transcriptional_repressor_C"/>
</dbReference>
<evidence type="ECO:0000259" key="2">
    <source>
        <dbReference type="Pfam" id="PF04023"/>
    </source>
</evidence>